<evidence type="ECO:0000256" key="1">
    <source>
        <dbReference type="ARBA" id="ARBA00009199"/>
    </source>
</evidence>
<sequence>MTPDDYAKASVISLLRSLDDRLVTSQELVELAIARIESADKTGLALNAITGLFADEARLTASRSDEKRARGAAPGRLEGIPVLIKDNIDVAGWPTTAGSVALEGIIASQDAPLITRLRQEGAILLGKTAMHELAAGITGASSLTGFTQNALLAGYSPGGSSSGSAVAVAAGYVPLAIGTDTAGSVRIPAAFNNLYGLRGTRGSIAMQGIVPLSPTQDIAGPLVRNAGDLWLAAEILAGNPIAPFKGEISAGLLDAWFTGTTPENADIRNLITQATDKITRHAGKVSHVEFPDLEQRVNEANVIAYEFAESLEQFLALRTEAKFKSLKAIYESKLYHPQLDAVFKSRAFHKGTSSGEYAQALEIQKQLYGDLERFFAENGINILIYPVVRHPPVKIGEQQEGSNALLSAVTGAPALSIPVGFTKNGFPVGMELLTLKNNENILIRAASVFSRCGSTPAF</sequence>
<feature type="domain" description="Amidase" evidence="2">
    <location>
        <begin position="27"/>
        <end position="239"/>
    </location>
</feature>
<dbReference type="SUPFAM" id="SSF75304">
    <property type="entry name" value="Amidase signature (AS) enzymes"/>
    <property type="match status" value="1"/>
</dbReference>
<name>A0ABS0E3P2_9GAMM</name>
<dbReference type="Proteomes" id="UP000636811">
    <property type="component" value="Unassembled WGS sequence"/>
</dbReference>
<dbReference type="InterPro" id="IPR023631">
    <property type="entry name" value="Amidase_dom"/>
</dbReference>
<dbReference type="InterPro" id="IPR036928">
    <property type="entry name" value="AS_sf"/>
</dbReference>
<feature type="domain" description="Amidase" evidence="2">
    <location>
        <begin position="264"/>
        <end position="441"/>
    </location>
</feature>
<dbReference type="RefSeq" id="WP_195813134.1">
    <property type="nucleotide sequence ID" value="NZ_JADOBI010000002.1"/>
</dbReference>
<dbReference type="PANTHER" id="PTHR11895:SF7">
    <property type="entry name" value="GLUTAMYL-TRNA(GLN) AMIDOTRANSFERASE SUBUNIT A, MITOCHONDRIAL"/>
    <property type="match status" value="1"/>
</dbReference>
<dbReference type="PANTHER" id="PTHR11895">
    <property type="entry name" value="TRANSAMIDASE"/>
    <property type="match status" value="1"/>
</dbReference>
<evidence type="ECO:0000313" key="3">
    <source>
        <dbReference type="EMBL" id="MBF7978600.1"/>
    </source>
</evidence>
<keyword evidence="4" id="KW-1185">Reference proteome</keyword>
<gene>
    <name evidence="3" type="ORF">IV433_04150</name>
</gene>
<organism evidence="3 4">
    <name type="scientific">Rahnella laticis</name>
    <dbReference type="NCBI Taxonomy" id="2787622"/>
    <lineage>
        <taxon>Bacteria</taxon>
        <taxon>Pseudomonadati</taxon>
        <taxon>Pseudomonadota</taxon>
        <taxon>Gammaproteobacteria</taxon>
        <taxon>Enterobacterales</taxon>
        <taxon>Yersiniaceae</taxon>
        <taxon>Rahnella</taxon>
    </lineage>
</organism>
<dbReference type="InterPro" id="IPR020556">
    <property type="entry name" value="Amidase_CS"/>
</dbReference>
<dbReference type="InterPro" id="IPR000120">
    <property type="entry name" value="Amidase"/>
</dbReference>
<dbReference type="EMBL" id="JADOBI010000002">
    <property type="protein sequence ID" value="MBF7978600.1"/>
    <property type="molecule type" value="Genomic_DNA"/>
</dbReference>
<protein>
    <submittedName>
        <fullName evidence="3">Amidase</fullName>
    </submittedName>
</protein>
<proteinExistence type="inferred from homology"/>
<evidence type="ECO:0000313" key="4">
    <source>
        <dbReference type="Proteomes" id="UP000636811"/>
    </source>
</evidence>
<accession>A0ABS0E3P2</accession>
<dbReference type="Pfam" id="PF01425">
    <property type="entry name" value="Amidase"/>
    <property type="match status" value="2"/>
</dbReference>
<comment type="similarity">
    <text evidence="1">Belongs to the amidase family.</text>
</comment>
<evidence type="ECO:0000259" key="2">
    <source>
        <dbReference type="Pfam" id="PF01425"/>
    </source>
</evidence>
<comment type="caution">
    <text evidence="3">The sequence shown here is derived from an EMBL/GenBank/DDBJ whole genome shotgun (WGS) entry which is preliminary data.</text>
</comment>
<dbReference type="Gene3D" id="3.90.1300.10">
    <property type="entry name" value="Amidase signature (AS) domain"/>
    <property type="match status" value="1"/>
</dbReference>
<dbReference type="PROSITE" id="PS00571">
    <property type="entry name" value="AMIDASES"/>
    <property type="match status" value="1"/>
</dbReference>
<reference evidence="3 4" key="1">
    <citation type="submission" date="2020-11" db="EMBL/GenBank/DDBJ databases">
        <title>Taxonomic investigation of Rahnella strains.</title>
        <authorList>
            <person name="Lee S.D."/>
        </authorList>
    </citation>
    <scope>NUCLEOTIDE SEQUENCE [LARGE SCALE GENOMIC DNA]</scope>
    <source>
        <strain evidence="3 4">SAP-17</strain>
    </source>
</reference>